<keyword evidence="4" id="KW-0808">Transferase</keyword>
<dbReference type="Pfam" id="PF06090">
    <property type="entry name" value="Ins_P5_2-kin"/>
    <property type="match status" value="1"/>
</dbReference>
<sequence length="704" mass="82610">MINEINEIVNNIKIADLPELLHEKLWEYKAEGRANLVVTYCGNNVEYNGIILRLRKITLEEYKIQQLKNQSIKSKDEITANKETKINDSVDNNSINTEDINTNDTNNKIYNLIDKLQINNILYNNLIINNLLGERFSGTNILLKVNSSFLENLNQYIYSYRPENRRSVDRIDNEQYYGILSLDYTKVKKNQTVILSSKETKSLDLNALNIFNSEFLNKIKIQKDFVNSNNLNNQIKLDEFTEQEKDVSKSIYQQCSSTVISNLNTPSNDSSILNIKDHNHSLLNDSNNQSIPETHTIAIELKPKWGFKPNPLKSAFTKKESLIKYKYCRFCLHYLYKNKDKIEGNPPINTNEIHPILKKHFCPLDLYSKDNERINKSINSLFNCPGNNLKLFINGKQVNLKSLNKKDESKRKEDKKSQNNKKIKIDTNDNDDTKDNKKCNKDKDNMNNEDLIENLTKFFNCNKENLKQEFCNFFTYLILQESELFDRLKFHQRNLDSLDIEKIIQFYEYFIHKDYQSEDSSVNRKEMKEPTMEDWFIGFNNYKNKTRSLPLASKYTNLTHSGKELLKNDIYKKDNMLKKEKIFTDEEKKQHILEFLISKTIKDCSILIAVQSINDDDNNCKDGSLNKKLSSSIINQSNKITENNAQASDLNFEKENYREIKIKSKKYQYNIHVVDLDSKNQDIVECYHSYKKCFGDCRENECID</sequence>
<evidence type="ECO:0000256" key="1">
    <source>
        <dbReference type="ARBA" id="ARBA00001774"/>
    </source>
</evidence>
<keyword evidence="6" id="KW-0418">Kinase</keyword>
<feature type="compositionally biased region" description="Basic and acidic residues" evidence="10">
    <location>
        <begin position="404"/>
        <end position="446"/>
    </location>
</feature>
<evidence type="ECO:0000313" key="11">
    <source>
        <dbReference type="EMBL" id="ORX47580.1"/>
    </source>
</evidence>
<reference evidence="11 12" key="1">
    <citation type="submission" date="2016-08" db="EMBL/GenBank/DDBJ databases">
        <title>Genomes of anaerobic fungi encode conserved fungal cellulosomes for biomass hydrolysis.</title>
        <authorList>
            <consortium name="DOE Joint Genome Institute"/>
            <person name="Haitjema C.H."/>
            <person name="Gilmore S.P."/>
            <person name="Henske J.K."/>
            <person name="Solomon K.V."/>
            <person name="De Groot R."/>
            <person name="Kuo A."/>
            <person name="Mondo S.J."/>
            <person name="Salamov A.A."/>
            <person name="Labutti K."/>
            <person name="Zhao Z."/>
            <person name="Chiniquy J."/>
            <person name="Barry K."/>
            <person name="Brewer H.M."/>
            <person name="Purvine S.O."/>
            <person name="Wright A.T."/>
            <person name="Boxma B."/>
            <person name="Van Alen T."/>
            <person name="Hackstein J.H."/>
            <person name="Baker S.E."/>
            <person name="Grigoriev I.V."/>
            <person name="O'Malley M.A."/>
        </authorList>
    </citation>
    <scope>NUCLEOTIDE SEQUENCE [LARGE SCALE GENOMIC DNA]</scope>
    <source>
        <strain evidence="12">finn</strain>
    </source>
</reference>
<evidence type="ECO:0000256" key="10">
    <source>
        <dbReference type="SAM" id="MobiDB-lite"/>
    </source>
</evidence>
<feature type="region of interest" description="Disordered" evidence="10">
    <location>
        <begin position="403"/>
        <end position="446"/>
    </location>
</feature>
<dbReference type="GO" id="GO:0005634">
    <property type="term" value="C:nucleus"/>
    <property type="evidence" value="ECO:0007669"/>
    <property type="project" value="TreeGrafter"/>
</dbReference>
<gene>
    <name evidence="11" type="ORF">BCR36DRAFT_584677</name>
</gene>
<evidence type="ECO:0000256" key="2">
    <source>
        <dbReference type="ARBA" id="ARBA00012023"/>
    </source>
</evidence>
<keyword evidence="7" id="KW-0067">ATP-binding</keyword>
<dbReference type="Proteomes" id="UP000193719">
    <property type="component" value="Unassembled WGS sequence"/>
</dbReference>
<dbReference type="PANTHER" id="PTHR14456:SF2">
    <property type="entry name" value="INOSITOL-PENTAKISPHOSPHATE 2-KINASE"/>
    <property type="match status" value="1"/>
</dbReference>
<evidence type="ECO:0000256" key="4">
    <source>
        <dbReference type="ARBA" id="ARBA00022679"/>
    </source>
</evidence>
<evidence type="ECO:0000256" key="5">
    <source>
        <dbReference type="ARBA" id="ARBA00022741"/>
    </source>
</evidence>
<evidence type="ECO:0000256" key="3">
    <source>
        <dbReference type="ARBA" id="ARBA00014846"/>
    </source>
</evidence>
<dbReference type="GO" id="GO:0005524">
    <property type="term" value="F:ATP binding"/>
    <property type="evidence" value="ECO:0007669"/>
    <property type="project" value="UniProtKB-KW"/>
</dbReference>
<name>A0A1Y1V586_9FUNG</name>
<dbReference type="InterPro" id="IPR043001">
    <property type="entry name" value="IP5_2-K_N_lobe"/>
</dbReference>
<keyword evidence="12" id="KW-1185">Reference proteome</keyword>
<organism evidence="11 12">
    <name type="scientific">Piromyces finnis</name>
    <dbReference type="NCBI Taxonomy" id="1754191"/>
    <lineage>
        <taxon>Eukaryota</taxon>
        <taxon>Fungi</taxon>
        <taxon>Fungi incertae sedis</taxon>
        <taxon>Chytridiomycota</taxon>
        <taxon>Chytridiomycota incertae sedis</taxon>
        <taxon>Neocallimastigomycetes</taxon>
        <taxon>Neocallimastigales</taxon>
        <taxon>Neocallimastigaceae</taxon>
        <taxon>Piromyces</taxon>
    </lineage>
</organism>
<proteinExistence type="predicted"/>
<evidence type="ECO:0000256" key="9">
    <source>
        <dbReference type="ARBA" id="ARBA00030342"/>
    </source>
</evidence>
<dbReference type="AlphaFoldDB" id="A0A1Y1V586"/>
<dbReference type="EC" id="2.7.1.158" evidence="2"/>
<dbReference type="Gene3D" id="3.30.200.110">
    <property type="entry name" value="Inositol-pentakisphosphate 2-kinase, N-lobe"/>
    <property type="match status" value="1"/>
</dbReference>
<evidence type="ECO:0000256" key="7">
    <source>
        <dbReference type="ARBA" id="ARBA00022840"/>
    </source>
</evidence>
<keyword evidence="5" id="KW-0547">Nucleotide-binding</keyword>
<dbReference type="OrthoDB" id="272370at2759"/>
<reference evidence="11 12" key="2">
    <citation type="submission" date="2016-08" db="EMBL/GenBank/DDBJ databases">
        <title>Pervasive Adenine N6-methylation of Active Genes in Fungi.</title>
        <authorList>
            <consortium name="DOE Joint Genome Institute"/>
            <person name="Mondo S.J."/>
            <person name="Dannebaum R.O."/>
            <person name="Kuo R.C."/>
            <person name="Labutti K."/>
            <person name="Haridas S."/>
            <person name="Kuo A."/>
            <person name="Salamov A."/>
            <person name="Ahrendt S.R."/>
            <person name="Lipzen A."/>
            <person name="Sullivan W."/>
            <person name="Andreopoulos W.B."/>
            <person name="Clum A."/>
            <person name="Lindquist E."/>
            <person name="Daum C."/>
            <person name="Ramamoorthy G.K."/>
            <person name="Gryganskyi A."/>
            <person name="Culley D."/>
            <person name="Magnuson J.K."/>
            <person name="James T.Y."/>
            <person name="O'Malley M.A."/>
            <person name="Stajich J.E."/>
            <person name="Spatafora J.W."/>
            <person name="Visel A."/>
            <person name="Grigoriev I.V."/>
        </authorList>
    </citation>
    <scope>NUCLEOTIDE SEQUENCE [LARGE SCALE GENOMIC DNA]</scope>
    <source>
        <strain evidence="12">finn</strain>
    </source>
</reference>
<accession>A0A1Y1V586</accession>
<dbReference type="GO" id="GO:0035299">
    <property type="term" value="F:inositol-1,3,4,5,6-pentakisphosphate 2-kinase activity"/>
    <property type="evidence" value="ECO:0007669"/>
    <property type="project" value="UniProtKB-EC"/>
</dbReference>
<dbReference type="GO" id="GO:0032958">
    <property type="term" value="P:inositol phosphate biosynthetic process"/>
    <property type="evidence" value="ECO:0007669"/>
    <property type="project" value="TreeGrafter"/>
</dbReference>
<evidence type="ECO:0000256" key="8">
    <source>
        <dbReference type="ARBA" id="ARBA00029574"/>
    </source>
</evidence>
<comment type="catalytic activity">
    <reaction evidence="1">
        <text>1D-myo-inositol 1,3,4,5,6-pentakisphosphate + ATP = 1D-myo-inositol hexakisphosphate + ADP + H(+)</text>
        <dbReference type="Rhea" id="RHEA:20313"/>
        <dbReference type="ChEBI" id="CHEBI:15378"/>
        <dbReference type="ChEBI" id="CHEBI:30616"/>
        <dbReference type="ChEBI" id="CHEBI:57733"/>
        <dbReference type="ChEBI" id="CHEBI:58130"/>
        <dbReference type="ChEBI" id="CHEBI:456216"/>
        <dbReference type="EC" id="2.7.1.158"/>
    </reaction>
</comment>
<dbReference type="InterPro" id="IPR009286">
    <property type="entry name" value="Ins_P5_2-kin"/>
</dbReference>
<comment type="caution">
    <text evidence="11">The sequence shown here is derived from an EMBL/GenBank/DDBJ whole genome shotgun (WGS) entry which is preliminary data.</text>
</comment>
<dbReference type="EMBL" id="MCFH01000030">
    <property type="protein sequence ID" value="ORX47580.1"/>
    <property type="molecule type" value="Genomic_DNA"/>
</dbReference>
<evidence type="ECO:0000256" key="6">
    <source>
        <dbReference type="ARBA" id="ARBA00022777"/>
    </source>
</evidence>
<dbReference type="STRING" id="1754191.A0A1Y1V586"/>
<protein>
    <recommendedName>
        <fullName evidence="3">Inositol-pentakisphosphate 2-kinase</fullName>
        <ecNumber evidence="2">2.7.1.158</ecNumber>
    </recommendedName>
    <alternativeName>
        <fullName evidence="9">Inositol-1,3,4,5,6-pentakisphosphate 2-kinase</fullName>
    </alternativeName>
    <alternativeName>
        <fullName evidence="8">Ins(1,3,4,5,6)P5 2-kinase</fullName>
    </alternativeName>
</protein>
<evidence type="ECO:0000313" key="12">
    <source>
        <dbReference type="Proteomes" id="UP000193719"/>
    </source>
</evidence>
<dbReference type="PANTHER" id="PTHR14456">
    <property type="entry name" value="INOSITOL POLYPHOSPHATE KINASE 1"/>
    <property type="match status" value="1"/>
</dbReference>